<feature type="transmembrane region" description="Helical" evidence="7">
    <location>
        <begin position="403"/>
        <end position="422"/>
    </location>
</feature>
<sequence>MALDGHDTVGVMTNHRAPSTPSSGKFLKLPAATALVVGSVIGTGVFGIPSALAGFGPISLIAFILVTIGAIALALVFAALSKRSGDGAGGPYTYAREAFGEFAGFLNAWTYWVTAWAGNAAIVVALVGYVEVFVNTDHNIWWSIVIALIGLWIPVVINVLGLRSLGAAQTIFTVLKVIPLAFIALVGVFFINPANFGPFNSSGTSGWAALAGAGAIALFSYLGIETAAVAAKRVQDPSRNIPRATIAGTLVSAVVYILGTLAVFGLVSNAALRKSTAPFSDAANAMFGGSWAGEVIAVFAVVSGLGCLIGWTLIVGEMPNAAAKNQLFPRVFQTERHNVPIVGVVVSTVLASLLTVLAYTSFEQVFTTVVLLTVFTSVVPYMFSAGAQLLDLIRGRGVRGGRFVRDMTIAIIALAFTFWALLGSGQEAVFYGTVCVLLAVPLYALTRSARRRGNDLLPDSAPLGAPADLEDARIAGPLPDIDDDAASGEKKLEPIR</sequence>
<evidence type="ECO:0000256" key="1">
    <source>
        <dbReference type="ARBA" id="ARBA00004651"/>
    </source>
</evidence>
<evidence type="ECO:0000256" key="4">
    <source>
        <dbReference type="ARBA" id="ARBA00022989"/>
    </source>
</evidence>
<dbReference type="InterPro" id="IPR050367">
    <property type="entry name" value="APC_superfamily"/>
</dbReference>
<dbReference type="PIRSF" id="PIRSF006060">
    <property type="entry name" value="AA_transporter"/>
    <property type="match status" value="1"/>
</dbReference>
<feature type="transmembrane region" description="Helical" evidence="7">
    <location>
        <begin position="102"/>
        <end position="128"/>
    </location>
</feature>
<feature type="transmembrane region" description="Helical" evidence="7">
    <location>
        <begin position="206"/>
        <end position="224"/>
    </location>
</feature>
<evidence type="ECO:0000256" key="2">
    <source>
        <dbReference type="ARBA" id="ARBA00022475"/>
    </source>
</evidence>
<organism evidence="8 9">
    <name type="scientific">Pseudolysinimonas kribbensis</name>
    <dbReference type="NCBI Taxonomy" id="433641"/>
    <lineage>
        <taxon>Bacteria</taxon>
        <taxon>Bacillati</taxon>
        <taxon>Actinomycetota</taxon>
        <taxon>Actinomycetes</taxon>
        <taxon>Micrococcales</taxon>
        <taxon>Microbacteriaceae</taxon>
        <taxon>Pseudolysinimonas</taxon>
    </lineage>
</organism>
<feature type="transmembrane region" description="Helical" evidence="7">
    <location>
        <begin position="26"/>
        <end position="48"/>
    </location>
</feature>
<feature type="transmembrane region" description="Helical" evidence="7">
    <location>
        <begin position="174"/>
        <end position="194"/>
    </location>
</feature>
<dbReference type="InterPro" id="IPR002293">
    <property type="entry name" value="AA/rel_permease1"/>
</dbReference>
<accession>A0ABQ6KE47</accession>
<evidence type="ECO:0000256" key="7">
    <source>
        <dbReference type="SAM" id="Phobius"/>
    </source>
</evidence>
<comment type="caution">
    <text evidence="8">The sequence shown here is derived from an EMBL/GenBank/DDBJ whole genome shotgun (WGS) entry which is preliminary data.</text>
</comment>
<keyword evidence="4 7" id="KW-1133">Transmembrane helix</keyword>
<keyword evidence="2" id="KW-1003">Cell membrane</keyword>
<feature type="transmembrane region" description="Helical" evidence="7">
    <location>
        <begin position="337"/>
        <end position="359"/>
    </location>
</feature>
<proteinExistence type="predicted"/>
<evidence type="ECO:0000313" key="9">
    <source>
        <dbReference type="Proteomes" id="UP001157034"/>
    </source>
</evidence>
<dbReference type="PANTHER" id="PTHR42770:SF18">
    <property type="entry name" value="ARGININE_AGMATINE ANTIPORTER"/>
    <property type="match status" value="1"/>
</dbReference>
<gene>
    <name evidence="8" type="ORF">GCM10025881_37580</name>
</gene>
<feature type="transmembrane region" description="Helical" evidence="7">
    <location>
        <begin position="245"/>
        <end position="271"/>
    </location>
</feature>
<protein>
    <submittedName>
        <fullName evidence="8">Transporter</fullName>
    </submittedName>
</protein>
<feature type="transmembrane region" description="Helical" evidence="7">
    <location>
        <begin position="291"/>
        <end position="316"/>
    </location>
</feature>
<dbReference type="EMBL" id="BSVB01000001">
    <property type="protein sequence ID" value="GMA96934.1"/>
    <property type="molecule type" value="Genomic_DNA"/>
</dbReference>
<feature type="transmembrane region" description="Helical" evidence="7">
    <location>
        <begin position="365"/>
        <end position="383"/>
    </location>
</feature>
<keyword evidence="5 7" id="KW-0472">Membrane</keyword>
<feature type="transmembrane region" description="Helical" evidence="7">
    <location>
        <begin position="140"/>
        <end position="162"/>
    </location>
</feature>
<dbReference type="PANTHER" id="PTHR42770">
    <property type="entry name" value="AMINO ACID TRANSPORTER-RELATED"/>
    <property type="match status" value="1"/>
</dbReference>
<evidence type="ECO:0000256" key="5">
    <source>
        <dbReference type="ARBA" id="ARBA00023136"/>
    </source>
</evidence>
<feature type="transmembrane region" description="Helical" evidence="7">
    <location>
        <begin position="60"/>
        <end position="81"/>
    </location>
</feature>
<feature type="compositionally biased region" description="Basic and acidic residues" evidence="6">
    <location>
        <begin position="487"/>
        <end position="496"/>
    </location>
</feature>
<keyword evidence="3 7" id="KW-0812">Transmembrane</keyword>
<reference evidence="9" key="1">
    <citation type="journal article" date="2019" name="Int. J. Syst. Evol. Microbiol.">
        <title>The Global Catalogue of Microorganisms (GCM) 10K type strain sequencing project: providing services to taxonomists for standard genome sequencing and annotation.</title>
        <authorList>
            <consortium name="The Broad Institute Genomics Platform"/>
            <consortium name="The Broad Institute Genome Sequencing Center for Infectious Disease"/>
            <person name="Wu L."/>
            <person name="Ma J."/>
        </authorList>
    </citation>
    <scope>NUCLEOTIDE SEQUENCE [LARGE SCALE GENOMIC DNA]</scope>
    <source>
        <strain evidence="9">NBRC 108894</strain>
    </source>
</reference>
<dbReference type="Gene3D" id="1.20.1740.10">
    <property type="entry name" value="Amino acid/polyamine transporter I"/>
    <property type="match status" value="1"/>
</dbReference>
<dbReference type="Proteomes" id="UP001157034">
    <property type="component" value="Unassembled WGS sequence"/>
</dbReference>
<dbReference type="Pfam" id="PF13520">
    <property type="entry name" value="AA_permease_2"/>
    <property type="match status" value="1"/>
</dbReference>
<comment type="subcellular location">
    <subcellularLocation>
        <location evidence="1">Cell membrane</location>
        <topology evidence="1">Multi-pass membrane protein</topology>
    </subcellularLocation>
</comment>
<name>A0ABQ6KE47_9MICO</name>
<evidence type="ECO:0000256" key="6">
    <source>
        <dbReference type="SAM" id="MobiDB-lite"/>
    </source>
</evidence>
<evidence type="ECO:0000256" key="3">
    <source>
        <dbReference type="ARBA" id="ARBA00022692"/>
    </source>
</evidence>
<keyword evidence="9" id="KW-1185">Reference proteome</keyword>
<feature type="transmembrane region" description="Helical" evidence="7">
    <location>
        <begin position="428"/>
        <end position="446"/>
    </location>
</feature>
<evidence type="ECO:0000313" key="8">
    <source>
        <dbReference type="EMBL" id="GMA96934.1"/>
    </source>
</evidence>
<feature type="region of interest" description="Disordered" evidence="6">
    <location>
        <begin position="474"/>
        <end position="496"/>
    </location>
</feature>